<feature type="binding site" evidence="8">
    <location>
        <position position="218"/>
    </location>
    <ligand>
        <name>Zn(2+)</name>
        <dbReference type="ChEBI" id="CHEBI:29105"/>
        <label>2</label>
    </ligand>
</feature>
<evidence type="ECO:0000256" key="4">
    <source>
        <dbReference type="ARBA" id="ARBA00022723"/>
    </source>
</evidence>
<evidence type="ECO:0000256" key="7">
    <source>
        <dbReference type="PIRSR" id="PIRSR001123-1"/>
    </source>
</evidence>
<feature type="binding site" evidence="8">
    <location>
        <position position="185"/>
    </location>
    <ligand>
        <name>Zn(2+)</name>
        <dbReference type="ChEBI" id="CHEBI:29105"/>
        <label>2</label>
    </ligand>
</feature>
<sequence>MEQPYGNVDLELLKELSEQGAIGSCERHVSRIVKKHLEPIVDEITYDNFGSIICKKTGSESGPKIMISSHMDEVGFMVRSIDEQGFINLLPIGGWWGHVMPAQEMKVTTESGDEFIGIVGCRAPHGMSADAKSKVINPMELYLDMGVSCKGEIEELGIDVGDMITPNSDFRVMANPNYLSGKAWDDRICVGVGIDVIRQLQDKEHESQVYMVGSTQEEVGIRGARAAVHQIKPDVAIALDVTTSFDTPLDNGGGMALGNGAILSVLDGLTIANRGLLEHMEKLGMSLKLDLNYDFMTIGGTDACNIHKAMDGVVTMTLSLPTRYMHSSHLIIHRKDYWQTVELLTEFCRSLTHEQLEDIKKSFLGQ</sequence>
<dbReference type="KEGG" id="vah:G7081_06555"/>
<organism evidence="9 10">
    <name type="scientific">Vagococcus coleopterorum</name>
    <dbReference type="NCBI Taxonomy" id="2714946"/>
    <lineage>
        <taxon>Bacteria</taxon>
        <taxon>Bacillati</taxon>
        <taxon>Bacillota</taxon>
        <taxon>Bacilli</taxon>
        <taxon>Lactobacillales</taxon>
        <taxon>Enterococcaceae</taxon>
        <taxon>Vagococcus</taxon>
    </lineage>
</organism>
<dbReference type="Gene3D" id="3.40.630.10">
    <property type="entry name" value="Zn peptidases"/>
    <property type="match status" value="1"/>
</dbReference>
<dbReference type="InterPro" id="IPR051464">
    <property type="entry name" value="Peptidase_M42_aminopept"/>
</dbReference>
<keyword evidence="4 8" id="KW-0479">Metal-binding</keyword>
<proteinExistence type="inferred from homology"/>
<protein>
    <submittedName>
        <fullName evidence="9">M42 family metallopeptidase</fullName>
    </submittedName>
</protein>
<feature type="active site" description="Proton acceptor" evidence="7">
    <location>
        <position position="217"/>
    </location>
</feature>
<dbReference type="SUPFAM" id="SSF101821">
    <property type="entry name" value="Aminopeptidase/glucanase lid domain"/>
    <property type="match status" value="1"/>
</dbReference>
<evidence type="ECO:0000313" key="9">
    <source>
        <dbReference type="EMBL" id="QIL46747.1"/>
    </source>
</evidence>
<evidence type="ECO:0000256" key="3">
    <source>
        <dbReference type="ARBA" id="ARBA00022670"/>
    </source>
</evidence>
<dbReference type="PANTHER" id="PTHR32481">
    <property type="entry name" value="AMINOPEPTIDASE"/>
    <property type="match status" value="1"/>
</dbReference>
<dbReference type="PANTHER" id="PTHR32481:SF0">
    <property type="entry name" value="AMINOPEPTIDASE YPDE-RELATED"/>
    <property type="match status" value="1"/>
</dbReference>
<comment type="similarity">
    <text evidence="1 6">Belongs to the peptidase M42 family.</text>
</comment>
<name>A0A6G8AP28_9ENTE</name>
<dbReference type="RefSeq" id="WP_166008135.1">
    <property type="nucleotide sequence ID" value="NZ_CP049886.1"/>
</dbReference>
<evidence type="ECO:0000256" key="1">
    <source>
        <dbReference type="ARBA" id="ARBA00006272"/>
    </source>
</evidence>
<keyword evidence="5" id="KW-0378">Hydrolase</keyword>
<gene>
    <name evidence="9" type="ORF">G7081_06555</name>
</gene>
<dbReference type="SUPFAM" id="SSF53187">
    <property type="entry name" value="Zn-dependent exopeptidases"/>
    <property type="match status" value="1"/>
</dbReference>
<evidence type="ECO:0000313" key="10">
    <source>
        <dbReference type="Proteomes" id="UP000500890"/>
    </source>
</evidence>
<feature type="binding site" evidence="8">
    <location>
        <position position="326"/>
    </location>
    <ligand>
        <name>Zn(2+)</name>
        <dbReference type="ChEBI" id="CHEBI:29105"/>
        <label>2</label>
    </ligand>
</feature>
<keyword evidence="2" id="KW-0031">Aminopeptidase</keyword>
<dbReference type="Pfam" id="PF05343">
    <property type="entry name" value="Peptidase_M42"/>
    <property type="match status" value="1"/>
</dbReference>
<dbReference type="Gene3D" id="2.40.30.40">
    <property type="entry name" value="Peptidase M42, domain 2"/>
    <property type="match status" value="1"/>
</dbReference>
<comment type="cofactor">
    <cofactor evidence="8">
        <name>a divalent metal cation</name>
        <dbReference type="ChEBI" id="CHEBI:60240"/>
    </cofactor>
    <text evidence="8">Binds 2 divalent metal cations per subunit.</text>
</comment>
<keyword evidence="10" id="KW-1185">Reference proteome</keyword>
<evidence type="ECO:0000256" key="6">
    <source>
        <dbReference type="PIRNR" id="PIRNR001123"/>
    </source>
</evidence>
<dbReference type="InterPro" id="IPR008007">
    <property type="entry name" value="Peptidase_M42"/>
</dbReference>
<dbReference type="EMBL" id="CP049886">
    <property type="protein sequence ID" value="QIL46747.1"/>
    <property type="molecule type" value="Genomic_DNA"/>
</dbReference>
<feature type="binding site" evidence="8">
    <location>
        <position position="185"/>
    </location>
    <ligand>
        <name>Zn(2+)</name>
        <dbReference type="ChEBI" id="CHEBI:29105"/>
        <label>1</label>
    </ligand>
</feature>
<feature type="binding site" evidence="8">
    <location>
        <position position="240"/>
    </location>
    <ligand>
        <name>Zn(2+)</name>
        <dbReference type="ChEBI" id="CHEBI:29105"/>
        <label>1</label>
    </ligand>
</feature>
<evidence type="ECO:0000256" key="8">
    <source>
        <dbReference type="PIRSR" id="PIRSR001123-2"/>
    </source>
</evidence>
<dbReference type="GO" id="GO:0006508">
    <property type="term" value="P:proteolysis"/>
    <property type="evidence" value="ECO:0007669"/>
    <property type="project" value="UniProtKB-KW"/>
</dbReference>
<evidence type="ECO:0000256" key="5">
    <source>
        <dbReference type="ARBA" id="ARBA00022801"/>
    </source>
</evidence>
<dbReference type="Proteomes" id="UP000500890">
    <property type="component" value="Chromosome"/>
</dbReference>
<dbReference type="InterPro" id="IPR023367">
    <property type="entry name" value="Peptidase_M42_dom2"/>
</dbReference>
<dbReference type="GO" id="GO:0004177">
    <property type="term" value="F:aminopeptidase activity"/>
    <property type="evidence" value="ECO:0007669"/>
    <property type="project" value="UniProtKB-UniRule"/>
</dbReference>
<dbReference type="AlphaFoldDB" id="A0A6G8AP28"/>
<feature type="binding site" evidence="8">
    <location>
        <position position="70"/>
    </location>
    <ligand>
        <name>Zn(2+)</name>
        <dbReference type="ChEBI" id="CHEBI:29105"/>
        <label>1</label>
    </ligand>
</feature>
<evidence type="ECO:0000256" key="2">
    <source>
        <dbReference type="ARBA" id="ARBA00022438"/>
    </source>
</evidence>
<dbReference type="PIRSF" id="PIRSF001123">
    <property type="entry name" value="PepA_GA"/>
    <property type="match status" value="1"/>
</dbReference>
<dbReference type="GO" id="GO:0046872">
    <property type="term" value="F:metal ion binding"/>
    <property type="evidence" value="ECO:0007669"/>
    <property type="project" value="UniProtKB-UniRule"/>
</dbReference>
<keyword evidence="3" id="KW-0645">Protease</keyword>
<accession>A0A6G8AP28</accession>
<reference evidence="9 10" key="1">
    <citation type="submission" date="2020-03" db="EMBL/GenBank/DDBJ databases">
        <title>Vagococcus sp. nov., isolated from beetles.</title>
        <authorList>
            <person name="Hyun D.-W."/>
            <person name="Bae J.-W."/>
        </authorList>
    </citation>
    <scope>NUCLEOTIDE SEQUENCE [LARGE SCALE GENOMIC DNA]</scope>
    <source>
        <strain evidence="9 10">HDW17A</strain>
    </source>
</reference>